<name>A0A4Y2K735_ARAVE</name>
<dbReference type="AlphaFoldDB" id="A0A4Y2K735"/>
<keyword evidence="2" id="KW-1185">Reference proteome</keyword>
<sequence length="106" mass="12150">MKNLDLGDYSLCCFKSERRLGFGENKHKQIGDIQTFPNLPITPLIQEAIVLITTEGNKIKELQCEQSGCYIFERLSLQRKNSVTSKISGCNRKKEFLQIKQNTAIR</sequence>
<protein>
    <submittedName>
        <fullName evidence="1">Uncharacterized protein</fullName>
    </submittedName>
</protein>
<dbReference type="Proteomes" id="UP000499080">
    <property type="component" value="Unassembled WGS sequence"/>
</dbReference>
<reference evidence="1 2" key="1">
    <citation type="journal article" date="2019" name="Sci. Rep.">
        <title>Orb-weaving spider Araneus ventricosus genome elucidates the spidroin gene catalogue.</title>
        <authorList>
            <person name="Kono N."/>
            <person name="Nakamura H."/>
            <person name="Ohtoshi R."/>
            <person name="Moran D.A.P."/>
            <person name="Shinohara A."/>
            <person name="Yoshida Y."/>
            <person name="Fujiwara M."/>
            <person name="Mori M."/>
            <person name="Tomita M."/>
            <person name="Arakawa K."/>
        </authorList>
    </citation>
    <scope>NUCLEOTIDE SEQUENCE [LARGE SCALE GENOMIC DNA]</scope>
</reference>
<evidence type="ECO:0000313" key="2">
    <source>
        <dbReference type="Proteomes" id="UP000499080"/>
    </source>
</evidence>
<proteinExistence type="predicted"/>
<evidence type="ECO:0000313" key="1">
    <source>
        <dbReference type="EMBL" id="GBM98034.1"/>
    </source>
</evidence>
<organism evidence="1 2">
    <name type="scientific">Araneus ventricosus</name>
    <name type="common">Orbweaver spider</name>
    <name type="synonym">Epeira ventricosa</name>
    <dbReference type="NCBI Taxonomy" id="182803"/>
    <lineage>
        <taxon>Eukaryota</taxon>
        <taxon>Metazoa</taxon>
        <taxon>Ecdysozoa</taxon>
        <taxon>Arthropoda</taxon>
        <taxon>Chelicerata</taxon>
        <taxon>Arachnida</taxon>
        <taxon>Araneae</taxon>
        <taxon>Araneomorphae</taxon>
        <taxon>Entelegynae</taxon>
        <taxon>Araneoidea</taxon>
        <taxon>Araneidae</taxon>
        <taxon>Araneus</taxon>
    </lineage>
</organism>
<comment type="caution">
    <text evidence="1">The sequence shown here is derived from an EMBL/GenBank/DDBJ whole genome shotgun (WGS) entry which is preliminary data.</text>
</comment>
<accession>A0A4Y2K735</accession>
<gene>
    <name evidence="1" type="ORF">AVEN_151124_1</name>
</gene>
<dbReference type="EMBL" id="BGPR01004288">
    <property type="protein sequence ID" value="GBM98034.1"/>
    <property type="molecule type" value="Genomic_DNA"/>
</dbReference>